<evidence type="ECO:0000313" key="6">
    <source>
        <dbReference type="Proteomes" id="UP000007264"/>
    </source>
</evidence>
<dbReference type="PANTHER" id="PTHR12768">
    <property type="entry name" value="BECLIN 1"/>
    <property type="match status" value="1"/>
</dbReference>
<evidence type="ECO:0000256" key="2">
    <source>
        <dbReference type="SAM" id="Coils"/>
    </source>
</evidence>
<dbReference type="Pfam" id="PF04111">
    <property type="entry name" value="APG6"/>
    <property type="match status" value="1"/>
</dbReference>
<dbReference type="GO" id="GO:0034272">
    <property type="term" value="C:phosphatidylinositol 3-kinase complex, class III, type II"/>
    <property type="evidence" value="ECO:0007669"/>
    <property type="project" value="TreeGrafter"/>
</dbReference>
<dbReference type="PANTHER" id="PTHR12768:SF4">
    <property type="entry name" value="BECLIN-1"/>
    <property type="match status" value="1"/>
</dbReference>
<evidence type="ECO:0000313" key="5">
    <source>
        <dbReference type="EMBL" id="EIE26749.1"/>
    </source>
</evidence>
<dbReference type="AlphaFoldDB" id="I0Z7Y0"/>
<keyword evidence="6" id="KW-1185">Reference proteome</keyword>
<organism evidence="5 6">
    <name type="scientific">Coccomyxa subellipsoidea (strain C-169)</name>
    <name type="common">Green microalga</name>
    <dbReference type="NCBI Taxonomy" id="574566"/>
    <lineage>
        <taxon>Eukaryota</taxon>
        <taxon>Viridiplantae</taxon>
        <taxon>Chlorophyta</taxon>
        <taxon>core chlorophytes</taxon>
        <taxon>Trebouxiophyceae</taxon>
        <taxon>Trebouxiophyceae incertae sedis</taxon>
        <taxon>Coccomyxaceae</taxon>
        <taxon>Coccomyxa</taxon>
        <taxon>Coccomyxa subellipsoidea</taxon>
    </lineage>
</organism>
<dbReference type="GO" id="GO:0006995">
    <property type="term" value="P:cellular response to nitrogen starvation"/>
    <property type="evidence" value="ECO:0007669"/>
    <property type="project" value="TreeGrafter"/>
</dbReference>
<comment type="similarity">
    <text evidence="1">Belongs to the beclin family.</text>
</comment>
<dbReference type="GO" id="GO:0000423">
    <property type="term" value="P:mitophagy"/>
    <property type="evidence" value="ECO:0007669"/>
    <property type="project" value="TreeGrafter"/>
</dbReference>
<proteinExistence type="inferred from homology"/>
<sequence length="448" mass="49377">MTGPSEQAFCCQSCRCRLNITDLDTLDQAGPSGKQSVLMNGSLFGGRNLDESFVMLAGSASVLHQGHGGHLRASNHGVPLQALDDHFAQLARTFEIASGETAVDQPLCLECATRVREEMDAAVTEMEAECEAYEAALQNLAVEDAKPLSEKEFAVEMAAAEEGERAEALRAESAEAALAVARREMEAARRRAAELGEMEARYWHDFNDFQLQLRAHVDERDVLLRKIDRTSAHLDRLRRTNVINDAFHIWHDGPFATISGFRLGRTSAVPVEWDEINAAWGQAACKLVFSSCQLQPMGSYPRVCDKKGSHDLFGPASKIYCADFDRAVCLYLACLKEFAEFAGARDASEAIPGRTPLELPYAIDGDRIGGLTVKLTFNKDTRWTKAMKYMLTNLKWCTSWMITRQEGGLALHELPGAMSHPERTLGASLASSTLATPRTVTKDDWTGR</sequence>
<dbReference type="GO" id="GO:0034271">
    <property type="term" value="C:phosphatidylinositol 3-kinase complex, class III, type I"/>
    <property type="evidence" value="ECO:0007669"/>
    <property type="project" value="TreeGrafter"/>
</dbReference>
<name>I0Z7Y0_COCSC</name>
<gene>
    <name evidence="5" type="ORF">COCSUDRAFT_59264</name>
</gene>
<dbReference type="InterPro" id="IPR040455">
    <property type="entry name" value="Atg6_BARA"/>
</dbReference>
<dbReference type="EMBL" id="AGSI01000002">
    <property type="protein sequence ID" value="EIE26749.1"/>
    <property type="molecule type" value="Genomic_DNA"/>
</dbReference>
<keyword evidence="2" id="KW-0175">Coiled coil</keyword>
<evidence type="ECO:0000259" key="3">
    <source>
        <dbReference type="Pfam" id="PF04111"/>
    </source>
</evidence>
<dbReference type="Pfam" id="PF17675">
    <property type="entry name" value="APG6_N"/>
    <property type="match status" value="1"/>
</dbReference>
<dbReference type="OrthoDB" id="20368at2759"/>
<evidence type="ECO:0000259" key="4">
    <source>
        <dbReference type="Pfam" id="PF17675"/>
    </source>
</evidence>
<dbReference type="GO" id="GO:0000407">
    <property type="term" value="C:phagophore assembly site"/>
    <property type="evidence" value="ECO:0007669"/>
    <property type="project" value="TreeGrafter"/>
</dbReference>
<dbReference type="InterPro" id="IPR041691">
    <property type="entry name" value="Atg6/beclin_CC"/>
</dbReference>
<feature type="coiled-coil region" evidence="2">
    <location>
        <begin position="109"/>
        <end position="143"/>
    </location>
</feature>
<comment type="caution">
    <text evidence="5">The sequence shown here is derived from an EMBL/GenBank/DDBJ whole genome shotgun (WGS) entry which is preliminary data.</text>
</comment>
<dbReference type="GO" id="GO:0043548">
    <property type="term" value="F:phosphatidylinositol 3-kinase binding"/>
    <property type="evidence" value="ECO:0007669"/>
    <property type="project" value="TreeGrafter"/>
</dbReference>
<dbReference type="GO" id="GO:0000045">
    <property type="term" value="P:autophagosome assembly"/>
    <property type="evidence" value="ECO:0007669"/>
    <property type="project" value="TreeGrafter"/>
</dbReference>
<accession>I0Z7Y0</accession>
<dbReference type="GeneID" id="17044759"/>
<feature type="coiled-coil region" evidence="2">
    <location>
        <begin position="171"/>
        <end position="198"/>
    </location>
</feature>
<evidence type="ECO:0000256" key="1">
    <source>
        <dbReference type="ARBA" id="ARBA00005965"/>
    </source>
</evidence>
<dbReference type="GO" id="GO:0030674">
    <property type="term" value="F:protein-macromolecule adaptor activity"/>
    <property type="evidence" value="ECO:0007669"/>
    <property type="project" value="TreeGrafter"/>
</dbReference>
<dbReference type="KEGG" id="csl:COCSUDRAFT_59264"/>
<dbReference type="RefSeq" id="XP_005651293.1">
    <property type="nucleotide sequence ID" value="XM_005651236.1"/>
</dbReference>
<protein>
    <submittedName>
        <fullName evidence="5">APG6-domain-containing protein</fullName>
    </submittedName>
</protein>
<dbReference type="InterPro" id="IPR038274">
    <property type="entry name" value="Atg6/Beclin_C_sf"/>
</dbReference>
<feature type="domain" description="Atg6/beclin coiled-coil" evidence="4">
    <location>
        <begin position="106"/>
        <end position="234"/>
    </location>
</feature>
<dbReference type="Proteomes" id="UP000007264">
    <property type="component" value="Unassembled WGS sequence"/>
</dbReference>
<dbReference type="InterPro" id="IPR007243">
    <property type="entry name" value="Atg6/Beclin"/>
</dbReference>
<dbReference type="STRING" id="574566.I0Z7Y0"/>
<dbReference type="Gene3D" id="1.10.418.40">
    <property type="entry name" value="Autophagy protein 6/Beclin 1"/>
    <property type="match status" value="1"/>
</dbReference>
<feature type="domain" description="Atg6 BARA" evidence="3">
    <location>
        <begin position="237"/>
        <end position="401"/>
    </location>
</feature>
<reference evidence="5 6" key="1">
    <citation type="journal article" date="2012" name="Genome Biol.">
        <title>The genome of the polar eukaryotic microalga coccomyxa subellipsoidea reveals traits of cold adaptation.</title>
        <authorList>
            <person name="Blanc G."/>
            <person name="Agarkova I."/>
            <person name="Grimwood J."/>
            <person name="Kuo A."/>
            <person name="Brueggeman A."/>
            <person name="Dunigan D."/>
            <person name="Gurnon J."/>
            <person name="Ladunga I."/>
            <person name="Lindquist E."/>
            <person name="Lucas S."/>
            <person name="Pangilinan J."/>
            <person name="Proschold T."/>
            <person name="Salamov A."/>
            <person name="Schmutz J."/>
            <person name="Weeks D."/>
            <person name="Yamada T."/>
            <person name="Claverie J.M."/>
            <person name="Grigoriev I."/>
            <person name="Van Etten J."/>
            <person name="Lomsadze A."/>
            <person name="Borodovsky M."/>
        </authorList>
    </citation>
    <scope>NUCLEOTIDE SEQUENCE [LARGE SCALE GENOMIC DNA]</scope>
    <source>
        <strain evidence="5 6">C-169</strain>
    </source>
</reference>
<dbReference type="eggNOG" id="KOG2751">
    <property type="taxonomic scope" value="Eukaryota"/>
</dbReference>
<dbReference type="GO" id="GO:0045324">
    <property type="term" value="P:late endosome to vacuole transport"/>
    <property type="evidence" value="ECO:0007669"/>
    <property type="project" value="TreeGrafter"/>
</dbReference>